<dbReference type="PANTHER" id="PTHR38042">
    <property type="entry name" value="UROPORPHYRINOGEN-III SYNTHASE, CHLOROPLASTIC"/>
    <property type="match status" value="1"/>
</dbReference>
<dbReference type="InterPro" id="IPR039793">
    <property type="entry name" value="UROS/Hem4"/>
</dbReference>
<dbReference type="GO" id="GO:0006780">
    <property type="term" value="P:uroporphyrinogen III biosynthetic process"/>
    <property type="evidence" value="ECO:0007669"/>
    <property type="project" value="InterPro"/>
</dbReference>
<organism evidence="10">
    <name type="scientific">hydrothermal vent metagenome</name>
    <dbReference type="NCBI Taxonomy" id="652676"/>
    <lineage>
        <taxon>unclassified sequences</taxon>
        <taxon>metagenomes</taxon>
        <taxon>ecological metagenomes</taxon>
    </lineage>
</organism>
<comment type="pathway">
    <text evidence="1">Porphyrin-containing compound metabolism; protoporphyrin-IX biosynthesis; coproporphyrinogen-III from 5-aminolevulinate: step 3/4.</text>
</comment>
<evidence type="ECO:0000259" key="9">
    <source>
        <dbReference type="Pfam" id="PF02602"/>
    </source>
</evidence>
<dbReference type="AlphaFoldDB" id="A0A3B0XAC0"/>
<gene>
    <name evidence="10" type="ORF">MNBD_GAMMA08-2983</name>
</gene>
<dbReference type="EMBL" id="UOFH01000310">
    <property type="protein sequence ID" value="VAW65245.1"/>
    <property type="molecule type" value="Genomic_DNA"/>
</dbReference>
<accession>A0A3B0XAC0</accession>
<evidence type="ECO:0000256" key="2">
    <source>
        <dbReference type="ARBA" id="ARBA00008133"/>
    </source>
</evidence>
<dbReference type="InterPro" id="IPR003754">
    <property type="entry name" value="4pyrrol_synth_uPrphyn_synth"/>
</dbReference>
<dbReference type="EC" id="4.2.1.75" evidence="3"/>
<dbReference type="CDD" id="cd06578">
    <property type="entry name" value="HemD"/>
    <property type="match status" value="1"/>
</dbReference>
<protein>
    <recommendedName>
        <fullName evidence="3">uroporphyrinogen-III synthase</fullName>
        <ecNumber evidence="3">4.2.1.75</ecNumber>
    </recommendedName>
    <alternativeName>
        <fullName evidence="7">Hydroxymethylbilane hydrolyase [cyclizing]</fullName>
    </alternativeName>
    <alternativeName>
        <fullName evidence="6">Uroporphyrinogen-III cosynthase</fullName>
    </alternativeName>
</protein>
<reference evidence="10" key="1">
    <citation type="submission" date="2018-06" db="EMBL/GenBank/DDBJ databases">
        <authorList>
            <person name="Zhirakovskaya E."/>
        </authorList>
    </citation>
    <scope>NUCLEOTIDE SEQUENCE</scope>
</reference>
<dbReference type="SUPFAM" id="SSF69618">
    <property type="entry name" value="HemD-like"/>
    <property type="match status" value="1"/>
</dbReference>
<feature type="domain" description="Tetrapyrrole biosynthesis uroporphyrinogen III synthase" evidence="9">
    <location>
        <begin position="24"/>
        <end position="258"/>
    </location>
</feature>
<dbReference type="GO" id="GO:0004852">
    <property type="term" value="F:uroporphyrinogen-III synthase activity"/>
    <property type="evidence" value="ECO:0007669"/>
    <property type="project" value="UniProtKB-EC"/>
</dbReference>
<comment type="catalytic activity">
    <reaction evidence="8">
        <text>hydroxymethylbilane = uroporphyrinogen III + H2O</text>
        <dbReference type="Rhea" id="RHEA:18965"/>
        <dbReference type="ChEBI" id="CHEBI:15377"/>
        <dbReference type="ChEBI" id="CHEBI:57308"/>
        <dbReference type="ChEBI" id="CHEBI:57845"/>
        <dbReference type="EC" id="4.2.1.75"/>
    </reaction>
</comment>
<proteinExistence type="inferred from homology"/>
<evidence type="ECO:0000256" key="4">
    <source>
        <dbReference type="ARBA" id="ARBA00023239"/>
    </source>
</evidence>
<dbReference type="Pfam" id="PF02602">
    <property type="entry name" value="HEM4"/>
    <property type="match status" value="1"/>
</dbReference>
<keyword evidence="5" id="KW-0627">Porphyrin biosynthesis</keyword>
<sequence>MNHAPTSRHKNTVLVTRPQQQASEFIRLLASKGIASVAFPSIEIQSVELDARLKIILKQLNDYNLIIFISVNAVEQASALMQQQGIVPASITTKMAAIGKATLAAANKAGFKISISPKNKFNSEALLALNELQANALKNKHCLIFRGVGGLEVLADEIQQRGAQVSYAEVYQRKKPQHDGPVSRQQLSENWQDLHVKAITVTSNEALQNLYDMLESPGKNEMLKTPLIVASARGVELAKKLQFKQVQSAQSAMNQHMLNALEKEFEIK</sequence>
<evidence type="ECO:0000256" key="1">
    <source>
        <dbReference type="ARBA" id="ARBA00004772"/>
    </source>
</evidence>
<evidence type="ECO:0000256" key="6">
    <source>
        <dbReference type="ARBA" id="ARBA00031702"/>
    </source>
</evidence>
<name>A0A3B0XAC0_9ZZZZ</name>
<evidence type="ECO:0000256" key="8">
    <source>
        <dbReference type="ARBA" id="ARBA00048617"/>
    </source>
</evidence>
<keyword evidence="4" id="KW-0456">Lyase</keyword>
<dbReference type="InterPro" id="IPR036108">
    <property type="entry name" value="4pyrrol_syn_uPrphyn_synt_sf"/>
</dbReference>
<evidence type="ECO:0000256" key="7">
    <source>
        <dbReference type="ARBA" id="ARBA00032649"/>
    </source>
</evidence>
<evidence type="ECO:0000313" key="10">
    <source>
        <dbReference type="EMBL" id="VAW65245.1"/>
    </source>
</evidence>
<evidence type="ECO:0000256" key="5">
    <source>
        <dbReference type="ARBA" id="ARBA00023244"/>
    </source>
</evidence>
<evidence type="ECO:0000256" key="3">
    <source>
        <dbReference type="ARBA" id="ARBA00013109"/>
    </source>
</evidence>
<dbReference type="PANTHER" id="PTHR38042:SF1">
    <property type="entry name" value="UROPORPHYRINOGEN-III SYNTHASE, CHLOROPLASTIC"/>
    <property type="match status" value="1"/>
</dbReference>
<comment type="similarity">
    <text evidence="2">Belongs to the uroporphyrinogen-III synthase family.</text>
</comment>
<dbReference type="Gene3D" id="3.40.50.10090">
    <property type="match status" value="2"/>
</dbReference>